<keyword evidence="1 3" id="KW-0315">Glutamine amidotransferase</keyword>
<sequence length="256" mass="28976">MCELLGMSANVPTDICFSFKGLKERGGRTGPHKDGWGVAFYENKGVCTFKDALPSYQSEIARLVSDYPIKSTAVIAHVRQANRGRVALANTHPFTRELWGRYWTYAHNGQLSAYKGLPVNRFQPVGTTDSERAFCFILSELAKRYPDKQPGPKAAFRYISKLLPQLQQLGVFNMLLTDGEYLLAYCTTKLQWITRRAPFGMARLSDVDVDIDFSKETTPNDVVTIIATEPLTNNEQWHKMHPGEQQLFRFGEPVSF</sequence>
<evidence type="ECO:0000256" key="1">
    <source>
        <dbReference type="ARBA" id="ARBA00022962"/>
    </source>
</evidence>
<reference evidence="4" key="1">
    <citation type="journal article" date="2019" name="Int. J. Syst. Evol. Microbiol.">
        <title>The Global Catalogue of Microorganisms (GCM) 10K type strain sequencing project: providing services to taxonomists for standard genome sequencing and annotation.</title>
        <authorList>
            <consortium name="The Broad Institute Genomics Platform"/>
            <consortium name="The Broad Institute Genome Sequencing Center for Infectious Disease"/>
            <person name="Wu L."/>
            <person name="Ma J."/>
        </authorList>
    </citation>
    <scope>NUCLEOTIDE SEQUENCE [LARGE SCALE GENOMIC DNA]</scope>
    <source>
        <strain evidence="4">KCTC 23723</strain>
    </source>
</reference>
<dbReference type="InterPro" id="IPR017932">
    <property type="entry name" value="GATase_2_dom"/>
</dbReference>
<evidence type="ECO:0000259" key="2">
    <source>
        <dbReference type="PROSITE" id="PS51278"/>
    </source>
</evidence>
<evidence type="ECO:0000313" key="3">
    <source>
        <dbReference type="EMBL" id="GGW49273.1"/>
    </source>
</evidence>
<gene>
    <name evidence="3" type="primary">yafJ</name>
    <name evidence="3" type="ORF">GCM10008111_01250</name>
</gene>
<name>A0ABQ2WCG7_9ALTE</name>
<dbReference type="CDD" id="cd01908">
    <property type="entry name" value="YafJ"/>
    <property type="match status" value="1"/>
</dbReference>
<dbReference type="Pfam" id="PF13230">
    <property type="entry name" value="GATase_4"/>
    <property type="match status" value="1"/>
</dbReference>
<dbReference type="RefSeq" id="WP_189479423.1">
    <property type="nucleotide sequence ID" value="NZ_BMYR01000001.1"/>
</dbReference>
<dbReference type="InterPro" id="IPR026869">
    <property type="entry name" value="EgtC-like"/>
</dbReference>
<accession>A0ABQ2WCG7</accession>
<dbReference type="PROSITE" id="PS51278">
    <property type="entry name" value="GATASE_TYPE_2"/>
    <property type="match status" value="1"/>
</dbReference>
<proteinExistence type="predicted"/>
<dbReference type="EMBL" id="BMYR01000001">
    <property type="protein sequence ID" value="GGW49273.1"/>
    <property type="molecule type" value="Genomic_DNA"/>
</dbReference>
<dbReference type="Gene3D" id="3.60.20.10">
    <property type="entry name" value="Glutamine Phosphoribosylpyrophosphate, subunit 1, domain 1"/>
    <property type="match status" value="1"/>
</dbReference>
<evidence type="ECO:0000313" key="4">
    <source>
        <dbReference type="Proteomes" id="UP000634667"/>
    </source>
</evidence>
<dbReference type="PANTHER" id="PTHR42824:SF1">
    <property type="entry name" value="GLUTAMINE AMIDOTRANSFERASE YAFJ-RELATED"/>
    <property type="match status" value="1"/>
</dbReference>
<dbReference type="Proteomes" id="UP000634667">
    <property type="component" value="Unassembled WGS sequence"/>
</dbReference>
<comment type="caution">
    <text evidence="3">The sequence shown here is derived from an EMBL/GenBank/DDBJ whole genome shotgun (WGS) entry which is preliminary data.</text>
</comment>
<keyword evidence="4" id="KW-1185">Reference proteome</keyword>
<dbReference type="InterPro" id="IPR029055">
    <property type="entry name" value="Ntn_hydrolases_N"/>
</dbReference>
<organism evidence="3 4">
    <name type="scientific">Alishewanella tabrizica</name>
    <dbReference type="NCBI Taxonomy" id="671278"/>
    <lineage>
        <taxon>Bacteria</taxon>
        <taxon>Pseudomonadati</taxon>
        <taxon>Pseudomonadota</taxon>
        <taxon>Gammaproteobacteria</taxon>
        <taxon>Alteromonadales</taxon>
        <taxon>Alteromonadaceae</taxon>
        <taxon>Alishewanella</taxon>
    </lineage>
</organism>
<feature type="domain" description="Glutamine amidotransferase type-2" evidence="2">
    <location>
        <begin position="2"/>
        <end position="251"/>
    </location>
</feature>
<dbReference type="PANTHER" id="PTHR42824">
    <property type="entry name" value="GLUTAMINE AMIDOTRANSFERASE"/>
    <property type="match status" value="1"/>
</dbReference>
<protein>
    <submittedName>
        <fullName evidence="3">Glutamine amidotransferase YafJ</fullName>
    </submittedName>
</protein>
<dbReference type="SUPFAM" id="SSF56235">
    <property type="entry name" value="N-terminal nucleophile aminohydrolases (Ntn hydrolases)"/>
    <property type="match status" value="1"/>
</dbReference>